<keyword evidence="9" id="KW-0349">Heme</keyword>
<dbReference type="InterPro" id="IPR000883">
    <property type="entry name" value="Cyt_C_Oxase_1"/>
</dbReference>
<feature type="transmembrane region" description="Helical" evidence="10">
    <location>
        <begin position="273"/>
        <end position="291"/>
    </location>
</feature>
<keyword evidence="8 9" id="KW-0472">Membrane</keyword>
<evidence type="ECO:0000256" key="9">
    <source>
        <dbReference type="RuleBase" id="RU000369"/>
    </source>
</evidence>
<feature type="transmembrane region" description="Helical" evidence="10">
    <location>
        <begin position="138"/>
        <end position="165"/>
    </location>
</feature>
<keyword evidence="6 9" id="KW-0812">Transmembrane</keyword>
<dbReference type="PANTHER" id="PTHR10422">
    <property type="entry name" value="CYTOCHROME C OXIDASE SUBUNIT 1"/>
    <property type="match status" value="1"/>
</dbReference>
<keyword evidence="9" id="KW-0186">Copper</keyword>
<evidence type="ECO:0000256" key="2">
    <source>
        <dbReference type="ARBA" id="ARBA00004141"/>
    </source>
</evidence>
<dbReference type="GO" id="GO:0020037">
    <property type="term" value="F:heme binding"/>
    <property type="evidence" value="ECO:0007669"/>
    <property type="project" value="InterPro"/>
</dbReference>
<keyword evidence="9" id="KW-0999">Mitochondrion inner membrane</keyword>
<comment type="function">
    <text evidence="9">Component of the cytochrome c oxidase, the last enzyme in the mitochondrial electron transport chain which drives oxidative phosphorylation. The respiratory chain contains 3 multisubunit complexes succinate dehydrogenase (complex II, CII), ubiquinol-cytochrome c oxidoreductase (cytochrome b-c1 complex, complex III, CIII) and cytochrome c oxidase (complex IV, CIV), that cooperate to transfer electrons derived from NADH and succinate to molecular oxygen, creating an electrochemical gradient over the inner membrane that drives transmembrane transport and the ATP synthase. Cytochrome c oxidase is the component of the respiratory chain that catalyzes the reduction of oxygen to water. Electrons originating from reduced cytochrome c in the intermembrane space (IMS) are transferred via the dinuclear copper A center (CU(A)) of subunit 2 and heme A of subunit 1 to the active site in subunit 1, a binuclear center (BNC) formed by heme A3 and copper B (CU(B)). The BNC reduces molecular oxygen to 2 water molecules using 4 electrons from cytochrome c in the IMS and 4 protons from the mitochondrial matrix.</text>
</comment>
<dbReference type="PROSITE" id="PS50855">
    <property type="entry name" value="COX1"/>
    <property type="match status" value="1"/>
</dbReference>
<evidence type="ECO:0000256" key="6">
    <source>
        <dbReference type="ARBA" id="ARBA00022692"/>
    </source>
</evidence>
<dbReference type="PANTHER" id="PTHR10422:SF18">
    <property type="entry name" value="CYTOCHROME C OXIDASE SUBUNIT 1"/>
    <property type="match status" value="1"/>
</dbReference>
<organism evidence="12">
    <name type="scientific">Schistosoma mekongi</name>
    <name type="common">Parasitic worm</name>
    <dbReference type="NCBI Taxonomy" id="38744"/>
    <lineage>
        <taxon>Eukaryota</taxon>
        <taxon>Metazoa</taxon>
        <taxon>Spiralia</taxon>
        <taxon>Lophotrochozoa</taxon>
        <taxon>Platyhelminthes</taxon>
        <taxon>Trematoda</taxon>
        <taxon>Digenea</taxon>
        <taxon>Strigeidida</taxon>
        <taxon>Schistosomatoidea</taxon>
        <taxon>Schistosomatidae</taxon>
        <taxon>Schistosoma</taxon>
    </lineage>
</organism>
<dbReference type="SUPFAM" id="SSF81442">
    <property type="entry name" value="Cytochrome c oxidase subunit I-like"/>
    <property type="match status" value="1"/>
</dbReference>
<dbReference type="InterPro" id="IPR023616">
    <property type="entry name" value="Cyt_c_oxase-like_su1_dom"/>
</dbReference>
<evidence type="ECO:0000256" key="8">
    <source>
        <dbReference type="ARBA" id="ARBA00023136"/>
    </source>
</evidence>
<dbReference type="UniPathway" id="UPA00705"/>
<evidence type="ECO:0000256" key="4">
    <source>
        <dbReference type="ARBA" id="ARBA00009578"/>
    </source>
</evidence>
<comment type="cofactor">
    <cofactor evidence="1">
        <name>heme</name>
        <dbReference type="ChEBI" id="CHEBI:30413"/>
    </cofactor>
</comment>
<dbReference type="EMBL" id="AF217449">
    <property type="protein sequence ID" value="AAG12187.2"/>
    <property type="molecule type" value="Genomic_DNA"/>
</dbReference>
<dbReference type="GO" id="GO:0004129">
    <property type="term" value="F:cytochrome-c oxidase activity"/>
    <property type="evidence" value="ECO:0007669"/>
    <property type="project" value="UniProtKB-EC"/>
</dbReference>
<dbReference type="PRINTS" id="PR01165">
    <property type="entry name" value="CYCOXIDASEI"/>
</dbReference>
<dbReference type="GO" id="GO:0005743">
    <property type="term" value="C:mitochondrial inner membrane"/>
    <property type="evidence" value="ECO:0007669"/>
    <property type="project" value="UniProtKB-SubCell"/>
</dbReference>
<comment type="catalytic activity">
    <reaction evidence="9">
        <text>4 Fe(II)-[cytochrome c] + O2 + 8 H(+)(in) = 4 Fe(III)-[cytochrome c] + 2 H2O + 4 H(+)(out)</text>
        <dbReference type="Rhea" id="RHEA:11436"/>
        <dbReference type="Rhea" id="RHEA-COMP:10350"/>
        <dbReference type="Rhea" id="RHEA-COMP:14399"/>
        <dbReference type="ChEBI" id="CHEBI:15377"/>
        <dbReference type="ChEBI" id="CHEBI:15378"/>
        <dbReference type="ChEBI" id="CHEBI:15379"/>
        <dbReference type="ChEBI" id="CHEBI:29033"/>
        <dbReference type="ChEBI" id="CHEBI:29034"/>
        <dbReference type="EC" id="7.1.1.9"/>
    </reaction>
</comment>
<evidence type="ECO:0000256" key="3">
    <source>
        <dbReference type="ARBA" id="ARBA00004673"/>
    </source>
</evidence>
<dbReference type="EC" id="7.1.1.9" evidence="9"/>
<evidence type="ECO:0000256" key="10">
    <source>
        <dbReference type="SAM" id="Phobius"/>
    </source>
</evidence>
<keyword evidence="9" id="KW-0249">Electron transport</keyword>
<comment type="subcellular location">
    <subcellularLocation>
        <location evidence="2">Membrane</location>
        <topology evidence="2">Multi-pass membrane protein</topology>
    </subcellularLocation>
    <subcellularLocation>
        <location evidence="9">Mitochondrion inner membrane</location>
        <topology evidence="9">Multi-pass membrane protein</topology>
    </subcellularLocation>
</comment>
<keyword evidence="9 12" id="KW-0496">Mitochondrion</keyword>
<accession>Q9B8U4</accession>
<feature type="transmembrane region" description="Helical" evidence="10">
    <location>
        <begin position="55"/>
        <end position="75"/>
    </location>
</feature>
<comment type="pathway">
    <text evidence="3 9">Energy metabolism; oxidative phosphorylation.</text>
</comment>
<feature type="transmembrane region" description="Helical" evidence="10">
    <location>
        <begin position="298"/>
        <end position="320"/>
    </location>
</feature>
<evidence type="ECO:0000256" key="7">
    <source>
        <dbReference type="ARBA" id="ARBA00022989"/>
    </source>
</evidence>
<feature type="transmembrane region" description="Helical" evidence="10">
    <location>
        <begin position="185"/>
        <end position="205"/>
    </location>
</feature>
<evidence type="ECO:0000259" key="11">
    <source>
        <dbReference type="PROSITE" id="PS50855"/>
    </source>
</evidence>
<keyword evidence="9" id="KW-0408">Iron</keyword>
<evidence type="ECO:0000256" key="1">
    <source>
        <dbReference type="ARBA" id="ARBA00001971"/>
    </source>
</evidence>
<gene>
    <name evidence="12" type="primary">cox1</name>
</gene>
<feature type="transmembrane region" description="Helical" evidence="10">
    <location>
        <begin position="440"/>
        <end position="459"/>
    </location>
</feature>
<feature type="transmembrane region" description="Helical" evidence="10">
    <location>
        <begin position="217"/>
        <end position="241"/>
    </location>
</feature>
<feature type="transmembrane region" description="Helical" evidence="10">
    <location>
        <begin position="479"/>
        <end position="504"/>
    </location>
</feature>
<dbReference type="GO" id="GO:0015990">
    <property type="term" value="P:electron transport coupled proton transport"/>
    <property type="evidence" value="ECO:0007669"/>
    <property type="project" value="TreeGrafter"/>
</dbReference>
<dbReference type="PROSITE" id="PS00077">
    <property type="entry name" value="COX1_CUB"/>
    <property type="match status" value="1"/>
</dbReference>
<dbReference type="GeneID" id="800010"/>
<dbReference type="Gene3D" id="1.20.210.10">
    <property type="entry name" value="Cytochrome c oxidase-like, subunit I domain"/>
    <property type="match status" value="1"/>
</dbReference>
<feature type="transmembrane region" description="Helical" evidence="10">
    <location>
        <begin position="408"/>
        <end position="428"/>
    </location>
</feature>
<name>Q9B8U4_SCHME</name>
<protein>
    <recommendedName>
        <fullName evidence="5 9">Cytochrome c oxidase subunit 1</fullName>
        <ecNumber evidence="9">7.1.1.9</ecNumber>
    </recommendedName>
</protein>
<dbReference type="InterPro" id="IPR036927">
    <property type="entry name" value="Cyt_c_oxase-like_su1_sf"/>
</dbReference>
<reference evidence="12" key="1">
    <citation type="journal article" date="2000" name="Mol. Biol. Evol.">
        <title>Phylogenies inferred from mitochondrial gene orders-a cautionary tale from the parasitic flatworms.</title>
        <authorList>
            <person name="Le T.H."/>
            <person name="Blair D."/>
            <person name="Agatsuma T."/>
            <person name="Humair P.F."/>
            <person name="Campbell N.J."/>
            <person name="Iwagami M."/>
            <person name="Littlewood D.T."/>
            <person name="Peacock B."/>
            <person name="Johnston D.A."/>
            <person name="Bartley J."/>
            <person name="Rollinson D."/>
            <person name="Herniou E.A."/>
            <person name="Zarlenga D.S."/>
            <person name="McManus D.P."/>
        </authorList>
    </citation>
    <scope>NUCLEOTIDE SEQUENCE</scope>
    <source>
        <strain evidence="12">Khong Island</strain>
    </source>
</reference>
<keyword evidence="9" id="KW-0479">Metal-binding</keyword>
<evidence type="ECO:0000256" key="5">
    <source>
        <dbReference type="ARBA" id="ARBA00015947"/>
    </source>
</evidence>
<dbReference type="RefSeq" id="NP_065430.3">
    <property type="nucleotide sequence ID" value="NC_002529.1"/>
</dbReference>
<proteinExistence type="inferred from homology"/>
<evidence type="ECO:0000313" key="12">
    <source>
        <dbReference type="EMBL" id="AAG12187.2"/>
    </source>
</evidence>
<feature type="transmembrane region" description="Helical" evidence="10">
    <location>
        <begin position="101"/>
        <end position="126"/>
    </location>
</feature>
<dbReference type="GO" id="GO:0006123">
    <property type="term" value="P:mitochondrial electron transport, cytochrome c to oxygen"/>
    <property type="evidence" value="ECO:0007669"/>
    <property type="project" value="TreeGrafter"/>
</dbReference>
<keyword evidence="7 10" id="KW-1133">Transmembrane helix</keyword>
<feature type="transmembrane region" description="Helical" evidence="10">
    <location>
        <begin position="368"/>
        <end position="388"/>
    </location>
</feature>
<feature type="transmembrane region" description="Helical" evidence="10">
    <location>
        <begin position="332"/>
        <end position="356"/>
    </location>
</feature>
<dbReference type="CTD" id="4512"/>
<dbReference type="Pfam" id="PF00115">
    <property type="entry name" value="COX1"/>
    <property type="match status" value="1"/>
</dbReference>
<sequence>MSWRNNLYELYLKILYSLIYLMYRFRWWLEDQLKLENNKDLVIWFVSLDHKRIGIIYMIMGIWGGFIGLGLSMLIRLNFCDPYYNLIPCEIYNYLITNHGIAMIFFFLMPLLIGGFGNYFLPFFLCLDDLALPRLNSFSVWVMVPSIFYMELSLYYGSGVGWTFYPPLSSQATSGVGVDYLMFSLHLAGISSLIGSVNFITTIMIRLNSCSSVISWSYFFTSILLLISLPVLAAGITMLLFDRNFGTAFFEPAGGGDPVLFQHLFWFFGHPEVYVLILPGFGIVSHICMTLSNNNSLFGYYGLVCAMGSIVCLGSVVWAHHMFMVGMDVKTAIFFSSVTMIIGIPTGIKVFSWLYMLSGCGLRVIDPVVWWIVGFIFLFTVGGVTGIVLSASSLDSLFHDTWFVVAHFHYVLSLGSYSSLIIMILWWWPFIIGCSLNKYLLQGHWLLSMVGFNLCFFPMHYLGMHGLPRRVSCYDPEFYVVNVFSTIGGILSVTSSMVFMFIIWESLSVFNRILGLWGPGSCICNVVTIPVPSHIGYMVNGKYWTWGNK</sequence>
<feature type="domain" description="Cytochrome oxidase subunit I profile" evidence="11">
    <location>
        <begin position="38"/>
        <end position="549"/>
    </location>
</feature>
<geneLocation type="mitochondrion" evidence="12"/>
<dbReference type="AlphaFoldDB" id="Q9B8U4"/>
<keyword evidence="9" id="KW-0813">Transport</keyword>
<dbReference type="GO" id="GO:0046872">
    <property type="term" value="F:metal ion binding"/>
    <property type="evidence" value="ECO:0007669"/>
    <property type="project" value="UniProtKB-KW"/>
</dbReference>
<comment type="similarity">
    <text evidence="4 9">Belongs to the heme-copper respiratory oxidase family.</text>
</comment>
<dbReference type="InterPro" id="IPR023615">
    <property type="entry name" value="Cyt_c_Oxase_su1_BS"/>
</dbReference>
<keyword evidence="9" id="KW-0679">Respiratory chain</keyword>